<evidence type="ECO:0000313" key="3">
    <source>
        <dbReference type="EMBL" id="KAD3633124.1"/>
    </source>
</evidence>
<dbReference type="RefSeq" id="WP_152272340.1">
    <property type="nucleotide sequence ID" value="NZ_VTFX01000004.1"/>
</dbReference>
<dbReference type="Pfam" id="PF12840">
    <property type="entry name" value="HTH_20"/>
    <property type="match status" value="1"/>
</dbReference>
<dbReference type="EMBL" id="VTFX01000004">
    <property type="protein sequence ID" value="KAD3633124.1"/>
    <property type="molecule type" value="Genomic_DNA"/>
</dbReference>
<sequence>MTQEPRPAPRRAPTEEEAKALASAIRLRILRLCFKEQLTNKEIATRLGANPATVLYHVRKLVATGFVEAQEARSGPSGAYEVPYLATEKSWRLEQDGHDLDVRQAVIGAFVDEMGQVPASEEVLISRLAVQLTKEGHDRFLERVMGILEEIKAEETDEEADSTRYSIFLAVHPEKGSGPVRG</sequence>
<feature type="domain" description="HPt" evidence="2">
    <location>
        <begin position="129"/>
        <end position="182"/>
    </location>
</feature>
<dbReference type="PROSITE" id="PS50894">
    <property type="entry name" value="HPT"/>
    <property type="match status" value="1"/>
</dbReference>
<dbReference type="InterPro" id="IPR036390">
    <property type="entry name" value="WH_DNA-bd_sf"/>
</dbReference>
<dbReference type="InterPro" id="IPR011991">
    <property type="entry name" value="ArsR-like_HTH"/>
</dbReference>
<dbReference type="InterPro" id="IPR001845">
    <property type="entry name" value="HTH_ArsR_DNA-bd_dom"/>
</dbReference>
<keyword evidence="4" id="KW-1185">Reference proteome</keyword>
<dbReference type="InterPro" id="IPR036388">
    <property type="entry name" value="WH-like_DNA-bd_sf"/>
</dbReference>
<dbReference type="SMART" id="SM00418">
    <property type="entry name" value="HTH_ARSR"/>
    <property type="match status" value="1"/>
</dbReference>
<dbReference type="InterPro" id="IPR008207">
    <property type="entry name" value="Sig_transdc_His_kin_Hpt_dom"/>
</dbReference>
<gene>
    <name evidence="3" type="ORF">GD627_09855</name>
</gene>
<dbReference type="AlphaFoldDB" id="A0A5N6MHC2"/>
<proteinExistence type="predicted"/>
<feature type="modified residue" description="Phosphohistidine" evidence="1">
    <location>
        <position position="172"/>
    </location>
</feature>
<evidence type="ECO:0000259" key="2">
    <source>
        <dbReference type="PROSITE" id="PS50894"/>
    </source>
</evidence>
<evidence type="ECO:0000256" key="1">
    <source>
        <dbReference type="PROSITE-ProRule" id="PRU00110"/>
    </source>
</evidence>
<evidence type="ECO:0000313" key="4">
    <source>
        <dbReference type="Proteomes" id="UP000326852"/>
    </source>
</evidence>
<accession>A0A5N6MHC2</accession>
<comment type="caution">
    <text evidence="3">The sequence shown here is derived from an EMBL/GenBank/DDBJ whole genome shotgun (WGS) entry which is preliminary data.</text>
</comment>
<dbReference type="SUPFAM" id="SSF46785">
    <property type="entry name" value="Winged helix' DNA-binding domain"/>
    <property type="match status" value="1"/>
</dbReference>
<keyword evidence="1" id="KW-0597">Phosphoprotein</keyword>
<dbReference type="Proteomes" id="UP000326852">
    <property type="component" value="Unassembled WGS sequence"/>
</dbReference>
<dbReference type="Gene3D" id="1.10.10.10">
    <property type="entry name" value="Winged helix-like DNA-binding domain superfamily/Winged helix DNA-binding domain"/>
    <property type="match status" value="1"/>
</dbReference>
<dbReference type="GO" id="GO:0000160">
    <property type="term" value="P:phosphorelay signal transduction system"/>
    <property type="evidence" value="ECO:0007669"/>
    <property type="project" value="InterPro"/>
</dbReference>
<dbReference type="GO" id="GO:0003700">
    <property type="term" value="F:DNA-binding transcription factor activity"/>
    <property type="evidence" value="ECO:0007669"/>
    <property type="project" value="InterPro"/>
</dbReference>
<organism evidence="3 4">
    <name type="scientific">Arthrobacter yangruifuii</name>
    <dbReference type="NCBI Taxonomy" id="2606616"/>
    <lineage>
        <taxon>Bacteria</taxon>
        <taxon>Bacillati</taxon>
        <taxon>Actinomycetota</taxon>
        <taxon>Actinomycetes</taxon>
        <taxon>Micrococcales</taxon>
        <taxon>Micrococcaceae</taxon>
        <taxon>Arthrobacter</taxon>
    </lineage>
</organism>
<protein>
    <submittedName>
        <fullName evidence="3">Helix-turn-helix domain-containing protein</fullName>
    </submittedName>
</protein>
<dbReference type="CDD" id="cd00090">
    <property type="entry name" value="HTH_ARSR"/>
    <property type="match status" value="1"/>
</dbReference>
<reference evidence="3 4" key="1">
    <citation type="submission" date="2019-08" db="EMBL/GenBank/DDBJ databases">
        <title>Arthrobacter sp. nov., isolated from plateau pika and Tibetan wild ass.</title>
        <authorList>
            <person name="Ge Y."/>
        </authorList>
    </citation>
    <scope>NUCLEOTIDE SEQUENCE [LARGE SCALE GENOMIC DNA]</scope>
    <source>
        <strain evidence="3 4">785</strain>
    </source>
</reference>
<name>A0A5N6MHC2_9MICC</name>